<comment type="caution">
    <text evidence="1">The sequence shown here is derived from an EMBL/GenBank/DDBJ whole genome shotgun (WGS) entry which is preliminary data.</text>
</comment>
<gene>
    <name evidence="1" type="ORF">KSX_87380</name>
</gene>
<dbReference type="AlphaFoldDB" id="A0A8J3MWP9"/>
<proteinExistence type="predicted"/>
<protein>
    <submittedName>
        <fullName evidence="1">Uncharacterized protein</fullName>
    </submittedName>
</protein>
<dbReference type="EMBL" id="BNJF01000008">
    <property type="protein sequence ID" value="GHO50575.1"/>
    <property type="molecule type" value="Genomic_DNA"/>
</dbReference>
<sequence>MERLSTLLKQHQIEGGSLEILFPTAQEKSYVLTCEGTAAFSCWQRLRSLVTRTEYWPVILGGVDIYLD</sequence>
<reference evidence="1" key="1">
    <citation type="submission" date="2020-10" db="EMBL/GenBank/DDBJ databases">
        <title>Taxonomic study of unclassified bacteria belonging to the class Ktedonobacteria.</title>
        <authorList>
            <person name="Yabe S."/>
            <person name="Wang C.M."/>
            <person name="Zheng Y."/>
            <person name="Sakai Y."/>
            <person name="Cavaletti L."/>
            <person name="Monciardini P."/>
            <person name="Donadio S."/>
        </authorList>
    </citation>
    <scope>NUCLEOTIDE SEQUENCE</scope>
    <source>
        <strain evidence="1">SOSP1-1</strain>
    </source>
</reference>
<accession>A0A8J3MWP9</accession>
<name>A0A8J3MWP9_9CHLR</name>
<dbReference type="RefSeq" id="WP_220199557.1">
    <property type="nucleotide sequence ID" value="NZ_BNJF01000008.1"/>
</dbReference>
<dbReference type="Proteomes" id="UP000612362">
    <property type="component" value="Unassembled WGS sequence"/>
</dbReference>
<evidence type="ECO:0000313" key="2">
    <source>
        <dbReference type="Proteomes" id="UP000612362"/>
    </source>
</evidence>
<evidence type="ECO:0000313" key="1">
    <source>
        <dbReference type="EMBL" id="GHO50575.1"/>
    </source>
</evidence>
<keyword evidence="2" id="KW-1185">Reference proteome</keyword>
<organism evidence="1 2">
    <name type="scientific">Ktedonospora formicarum</name>
    <dbReference type="NCBI Taxonomy" id="2778364"/>
    <lineage>
        <taxon>Bacteria</taxon>
        <taxon>Bacillati</taxon>
        <taxon>Chloroflexota</taxon>
        <taxon>Ktedonobacteria</taxon>
        <taxon>Ktedonobacterales</taxon>
        <taxon>Ktedonobacteraceae</taxon>
        <taxon>Ktedonospora</taxon>
    </lineage>
</organism>